<feature type="transmembrane region" description="Helical" evidence="7">
    <location>
        <begin position="352"/>
        <end position="371"/>
    </location>
</feature>
<feature type="transmembrane region" description="Helical" evidence="7">
    <location>
        <begin position="263"/>
        <end position="281"/>
    </location>
</feature>
<feature type="transmembrane region" description="Helical" evidence="7">
    <location>
        <begin position="100"/>
        <end position="121"/>
    </location>
</feature>
<keyword evidence="4 7" id="KW-1133">Transmembrane helix</keyword>
<keyword evidence="5 7" id="KW-0472">Membrane</keyword>
<evidence type="ECO:0000313" key="9">
    <source>
        <dbReference type="EMBL" id="MCP2330652.1"/>
    </source>
</evidence>
<feature type="transmembrane region" description="Helical" evidence="7">
    <location>
        <begin position="287"/>
        <end position="305"/>
    </location>
</feature>
<dbReference type="EMBL" id="AUBJ02000001">
    <property type="protein sequence ID" value="MCP2330652.1"/>
    <property type="molecule type" value="Genomic_DNA"/>
</dbReference>
<dbReference type="InterPro" id="IPR036259">
    <property type="entry name" value="MFS_trans_sf"/>
</dbReference>
<feature type="region of interest" description="Disordered" evidence="6">
    <location>
        <begin position="377"/>
        <end position="397"/>
    </location>
</feature>
<evidence type="ECO:0000256" key="3">
    <source>
        <dbReference type="ARBA" id="ARBA00022692"/>
    </source>
</evidence>
<keyword evidence="2" id="KW-1003">Cell membrane</keyword>
<dbReference type="PANTHER" id="PTHR43124:SF10">
    <property type="entry name" value="PURINE EFFLUX PUMP PBUE"/>
    <property type="match status" value="1"/>
</dbReference>
<evidence type="ECO:0000256" key="5">
    <source>
        <dbReference type="ARBA" id="ARBA00023136"/>
    </source>
</evidence>
<accession>A0ABT1JDT5</accession>
<feature type="transmembrane region" description="Helical" evidence="7">
    <location>
        <begin position="156"/>
        <end position="176"/>
    </location>
</feature>
<evidence type="ECO:0000259" key="8">
    <source>
        <dbReference type="PROSITE" id="PS50850"/>
    </source>
</evidence>
<feature type="transmembrane region" description="Helical" evidence="7">
    <location>
        <begin position="188"/>
        <end position="212"/>
    </location>
</feature>
<feature type="domain" description="Major facilitator superfamily (MFS) profile" evidence="8">
    <location>
        <begin position="4"/>
        <end position="375"/>
    </location>
</feature>
<sequence length="397" mass="39401">MIGTVWPLVVAAVSLGIDAYVLAGVLPQIADSLTATVGAIGLGVTAFTGAYAVAGPLLSGRFVAGSTRRGLLVALGVFNAGNLITAVAPNLEVFLASRVLSGVGAGVLTALATSAAAALVATERRGRAMALVTFGLSAGTVAGVPTGMLIGHHVGWRWTMGLVVAVGLVSMLAVLLRSQAMPPLDAGGARVAVILTPQVAIGVALAFVFGLASLGLYTYLLPMAAERGVGSWGFTFVWAWGVGGVAGSMVAGPLIDGLGSRRLLPGVAVLLVASFAALALLDGPAAWLVAIALWGACGWGGVPVLQDVLTRSRQERTTSVVAFQMAAMYLGASAGSALGSALLGAGTSAGDLPLAATATGVLAVPLAFLVLGSRRTRAGGATPSEPESRAQAGTGRT</sequence>
<evidence type="ECO:0000256" key="1">
    <source>
        <dbReference type="ARBA" id="ARBA00004651"/>
    </source>
</evidence>
<feature type="transmembrane region" description="Helical" evidence="7">
    <location>
        <begin position="326"/>
        <end position="346"/>
    </location>
</feature>
<proteinExistence type="predicted"/>
<evidence type="ECO:0000256" key="7">
    <source>
        <dbReference type="SAM" id="Phobius"/>
    </source>
</evidence>
<feature type="transmembrane region" description="Helical" evidence="7">
    <location>
        <begin position="232"/>
        <end position="251"/>
    </location>
</feature>
<feature type="transmembrane region" description="Helical" evidence="7">
    <location>
        <begin position="33"/>
        <end position="58"/>
    </location>
</feature>
<dbReference type="PROSITE" id="PS50850">
    <property type="entry name" value="MFS"/>
    <property type="match status" value="1"/>
</dbReference>
<feature type="transmembrane region" description="Helical" evidence="7">
    <location>
        <begin position="70"/>
        <end position="88"/>
    </location>
</feature>
<dbReference type="Gene3D" id="1.20.1250.20">
    <property type="entry name" value="MFS general substrate transporter like domains"/>
    <property type="match status" value="2"/>
</dbReference>
<organism evidence="9 10">
    <name type="scientific">Actinoalloteichus caeruleus DSM 43889</name>
    <dbReference type="NCBI Taxonomy" id="1120930"/>
    <lineage>
        <taxon>Bacteria</taxon>
        <taxon>Bacillati</taxon>
        <taxon>Actinomycetota</taxon>
        <taxon>Actinomycetes</taxon>
        <taxon>Pseudonocardiales</taxon>
        <taxon>Pseudonocardiaceae</taxon>
        <taxon>Actinoalloteichus</taxon>
        <taxon>Actinoalloteichus cyanogriseus</taxon>
    </lineage>
</organism>
<keyword evidence="3 7" id="KW-0812">Transmembrane</keyword>
<gene>
    <name evidence="9" type="ORF">G443_000922</name>
</gene>
<protein>
    <submittedName>
        <fullName evidence="9">Arabinose efflux permease, MFS family</fullName>
    </submittedName>
</protein>
<comment type="subcellular location">
    <subcellularLocation>
        <location evidence="1">Cell membrane</location>
        <topology evidence="1">Multi-pass membrane protein</topology>
    </subcellularLocation>
</comment>
<comment type="caution">
    <text evidence="9">The sequence shown here is derived from an EMBL/GenBank/DDBJ whole genome shotgun (WGS) entry which is preliminary data.</text>
</comment>
<keyword evidence="10" id="KW-1185">Reference proteome</keyword>
<dbReference type="Proteomes" id="UP000791080">
    <property type="component" value="Unassembled WGS sequence"/>
</dbReference>
<dbReference type="Pfam" id="PF07690">
    <property type="entry name" value="MFS_1"/>
    <property type="match status" value="1"/>
</dbReference>
<dbReference type="InterPro" id="IPR011701">
    <property type="entry name" value="MFS"/>
</dbReference>
<reference evidence="9 10" key="1">
    <citation type="submission" date="2022-06" db="EMBL/GenBank/DDBJ databases">
        <title>Genomic Encyclopedia of Type Strains, Phase I: the one thousand microbial genomes (KMG-I) project.</title>
        <authorList>
            <person name="Kyrpides N."/>
        </authorList>
    </citation>
    <scope>NUCLEOTIDE SEQUENCE [LARGE SCALE GENOMIC DNA]</scope>
    <source>
        <strain evidence="9 10">DSM 43889</strain>
    </source>
</reference>
<evidence type="ECO:0000256" key="6">
    <source>
        <dbReference type="SAM" id="MobiDB-lite"/>
    </source>
</evidence>
<evidence type="ECO:0000313" key="10">
    <source>
        <dbReference type="Proteomes" id="UP000791080"/>
    </source>
</evidence>
<dbReference type="SUPFAM" id="SSF103473">
    <property type="entry name" value="MFS general substrate transporter"/>
    <property type="match status" value="1"/>
</dbReference>
<name>A0ABT1JDT5_ACTCY</name>
<dbReference type="InterPro" id="IPR020846">
    <property type="entry name" value="MFS_dom"/>
</dbReference>
<evidence type="ECO:0000256" key="4">
    <source>
        <dbReference type="ARBA" id="ARBA00022989"/>
    </source>
</evidence>
<evidence type="ECO:0000256" key="2">
    <source>
        <dbReference type="ARBA" id="ARBA00022475"/>
    </source>
</evidence>
<dbReference type="PANTHER" id="PTHR43124">
    <property type="entry name" value="PURINE EFFLUX PUMP PBUE"/>
    <property type="match status" value="1"/>
</dbReference>
<dbReference type="RefSeq" id="WP_016698135.1">
    <property type="nucleotide sequence ID" value="NZ_AUBJ02000001.1"/>
</dbReference>
<dbReference type="InterPro" id="IPR050189">
    <property type="entry name" value="MFS_Efflux_Transporters"/>
</dbReference>
<feature type="transmembrane region" description="Helical" evidence="7">
    <location>
        <begin position="128"/>
        <end position="150"/>
    </location>
</feature>